<comment type="caution">
    <text evidence="14">The sequence shown here is derived from an EMBL/GenBank/DDBJ whole genome shotgun (WGS) entry which is preliminary data.</text>
</comment>
<dbReference type="EC" id="2.7.1.15" evidence="2 12"/>
<keyword evidence="15" id="KW-1185">Reference proteome</keyword>
<dbReference type="PANTHER" id="PTHR10584">
    <property type="entry name" value="SUGAR KINASE"/>
    <property type="match status" value="1"/>
</dbReference>
<keyword evidence="6 12" id="KW-0547">Nucleotide-binding</keyword>
<evidence type="ECO:0000256" key="8">
    <source>
        <dbReference type="ARBA" id="ARBA00022840"/>
    </source>
</evidence>
<evidence type="ECO:0000256" key="4">
    <source>
        <dbReference type="ARBA" id="ARBA00022679"/>
    </source>
</evidence>
<evidence type="ECO:0000256" key="9">
    <source>
        <dbReference type="ARBA" id="ARBA00022842"/>
    </source>
</evidence>
<feature type="binding site" evidence="12">
    <location>
        <begin position="222"/>
        <end position="227"/>
    </location>
    <ligand>
        <name>ATP</name>
        <dbReference type="ChEBI" id="CHEBI:30616"/>
    </ligand>
</feature>
<keyword evidence="10 12" id="KW-0630">Potassium</keyword>
<protein>
    <recommendedName>
        <fullName evidence="3 12">Ribokinase</fullName>
        <shortName evidence="12">RK</shortName>
        <ecNumber evidence="2 12">2.7.1.15</ecNumber>
    </recommendedName>
</protein>
<keyword evidence="9 12" id="KW-0460">Magnesium</keyword>
<accession>A0A931IYH1</accession>
<keyword evidence="12" id="KW-0963">Cytoplasm</keyword>
<dbReference type="InterPro" id="IPR029056">
    <property type="entry name" value="Ribokinase-like"/>
</dbReference>
<comment type="function">
    <text evidence="12">Catalyzes the phosphorylation of ribose at O-5 in a reaction requiring ATP and magnesium. The resulting D-ribose-5-phosphate can then be used either for sythesis of nucleotides, histidine, and tryptophan, or as a component of the pentose phosphate pathway.</text>
</comment>
<dbReference type="InterPro" id="IPR011611">
    <property type="entry name" value="PfkB_dom"/>
</dbReference>
<dbReference type="PRINTS" id="PR00990">
    <property type="entry name" value="RIBOKINASE"/>
</dbReference>
<feature type="binding site" evidence="12">
    <location>
        <position position="284"/>
    </location>
    <ligand>
        <name>K(+)</name>
        <dbReference type="ChEBI" id="CHEBI:29103"/>
    </ligand>
</feature>
<organism evidence="14 15">
    <name type="scientific">Inhella gelatinilytica</name>
    <dbReference type="NCBI Taxonomy" id="2795030"/>
    <lineage>
        <taxon>Bacteria</taxon>
        <taxon>Pseudomonadati</taxon>
        <taxon>Pseudomonadota</taxon>
        <taxon>Betaproteobacteria</taxon>
        <taxon>Burkholderiales</taxon>
        <taxon>Sphaerotilaceae</taxon>
        <taxon>Inhella</taxon>
    </lineage>
</organism>
<dbReference type="Gene3D" id="3.40.1190.20">
    <property type="match status" value="1"/>
</dbReference>
<evidence type="ECO:0000256" key="2">
    <source>
        <dbReference type="ARBA" id="ARBA00012035"/>
    </source>
</evidence>
<dbReference type="Pfam" id="PF00294">
    <property type="entry name" value="PfkB"/>
    <property type="match status" value="1"/>
</dbReference>
<evidence type="ECO:0000313" key="14">
    <source>
        <dbReference type="EMBL" id="MBH9552928.1"/>
    </source>
</evidence>
<comment type="caution">
    <text evidence="12">Lacks conserved residue(s) required for the propagation of feature annotation.</text>
</comment>
<keyword evidence="8 12" id="KW-0067">ATP-binding</keyword>
<dbReference type="EMBL" id="JAEDAL010000003">
    <property type="protein sequence ID" value="MBH9552928.1"/>
    <property type="molecule type" value="Genomic_DNA"/>
</dbReference>
<evidence type="ECO:0000256" key="1">
    <source>
        <dbReference type="ARBA" id="ARBA00005380"/>
    </source>
</evidence>
<keyword evidence="11 12" id="KW-0119">Carbohydrate metabolism</keyword>
<evidence type="ECO:0000256" key="10">
    <source>
        <dbReference type="ARBA" id="ARBA00022958"/>
    </source>
</evidence>
<comment type="similarity">
    <text evidence="12">Belongs to the carbohydrate kinase PfkB family. Ribokinase subfamily.</text>
</comment>
<dbReference type="GO" id="GO:0046872">
    <property type="term" value="F:metal ion binding"/>
    <property type="evidence" value="ECO:0007669"/>
    <property type="project" value="UniProtKB-KW"/>
</dbReference>
<keyword evidence="7 12" id="KW-0418">Kinase</keyword>
<name>A0A931IYH1_9BURK</name>
<feature type="binding site" evidence="12">
    <location>
        <begin position="43"/>
        <end position="47"/>
    </location>
    <ligand>
        <name>substrate</name>
    </ligand>
</feature>
<feature type="domain" description="Carbohydrate kinase PfkB" evidence="13">
    <location>
        <begin position="6"/>
        <end position="295"/>
    </location>
</feature>
<feature type="binding site" evidence="12">
    <location>
        <position position="250"/>
    </location>
    <ligand>
        <name>K(+)</name>
        <dbReference type="ChEBI" id="CHEBI:29103"/>
    </ligand>
</feature>
<reference evidence="14" key="1">
    <citation type="submission" date="2020-12" db="EMBL/GenBank/DDBJ databases">
        <title>The genome sequence of Inhella sp. 4Y17.</title>
        <authorList>
            <person name="Liu Y."/>
        </authorList>
    </citation>
    <scope>NUCLEOTIDE SEQUENCE</scope>
    <source>
        <strain evidence="14">4Y10</strain>
    </source>
</reference>
<evidence type="ECO:0000259" key="13">
    <source>
        <dbReference type="Pfam" id="PF00294"/>
    </source>
</evidence>
<dbReference type="HAMAP" id="MF_01987">
    <property type="entry name" value="Ribokinase"/>
    <property type="match status" value="1"/>
</dbReference>
<dbReference type="CDD" id="cd01174">
    <property type="entry name" value="ribokinase"/>
    <property type="match status" value="1"/>
</dbReference>
<dbReference type="GO" id="GO:0005829">
    <property type="term" value="C:cytosol"/>
    <property type="evidence" value="ECO:0007669"/>
    <property type="project" value="TreeGrafter"/>
</dbReference>
<dbReference type="GO" id="GO:0004747">
    <property type="term" value="F:ribokinase activity"/>
    <property type="evidence" value="ECO:0007669"/>
    <property type="project" value="UniProtKB-UniRule"/>
</dbReference>
<evidence type="ECO:0000256" key="6">
    <source>
        <dbReference type="ARBA" id="ARBA00022741"/>
    </source>
</evidence>
<feature type="binding site" evidence="12">
    <location>
        <begin position="253"/>
        <end position="254"/>
    </location>
    <ligand>
        <name>ATP</name>
        <dbReference type="ChEBI" id="CHEBI:30616"/>
    </ligand>
</feature>
<comment type="activity regulation">
    <text evidence="12">Activated by a monovalent cation that binds near, but not in, the active site. The most likely occupant of the site in vivo is potassium. Ion binding induces a conformational change that may alter substrate affinity.</text>
</comment>
<dbReference type="GO" id="GO:0005524">
    <property type="term" value="F:ATP binding"/>
    <property type="evidence" value="ECO:0007669"/>
    <property type="project" value="UniProtKB-UniRule"/>
</dbReference>
<dbReference type="PROSITE" id="PS00584">
    <property type="entry name" value="PFKB_KINASES_2"/>
    <property type="match status" value="1"/>
</dbReference>
<evidence type="ECO:0000256" key="7">
    <source>
        <dbReference type="ARBA" id="ARBA00022777"/>
    </source>
</evidence>
<dbReference type="GO" id="GO:0019303">
    <property type="term" value="P:D-ribose catabolic process"/>
    <property type="evidence" value="ECO:0007669"/>
    <property type="project" value="UniProtKB-UniRule"/>
</dbReference>
<gene>
    <name evidence="12" type="primary">rbsK</name>
    <name evidence="14" type="ORF">I7X43_08680</name>
</gene>
<dbReference type="PANTHER" id="PTHR10584:SF166">
    <property type="entry name" value="RIBOKINASE"/>
    <property type="match status" value="1"/>
</dbReference>
<evidence type="ECO:0000256" key="5">
    <source>
        <dbReference type="ARBA" id="ARBA00022723"/>
    </source>
</evidence>
<comment type="subcellular location">
    <subcellularLocation>
        <location evidence="12">Cytoplasm</location>
    </subcellularLocation>
</comment>
<dbReference type="InterPro" id="IPR002173">
    <property type="entry name" value="Carboh/pur_kinase_PfkB_CS"/>
</dbReference>
<evidence type="ECO:0000256" key="11">
    <source>
        <dbReference type="ARBA" id="ARBA00023277"/>
    </source>
</evidence>
<keyword evidence="5 12" id="KW-0479">Metal-binding</keyword>
<comment type="cofactor">
    <cofactor evidence="12">
        <name>Mg(2+)</name>
        <dbReference type="ChEBI" id="CHEBI:18420"/>
    </cofactor>
    <text evidence="12">Requires a divalent cation, most likely magnesium in vivo, as an electrophilic catalyst to aid phosphoryl group transfer. It is the chelate of the metal and the nucleotide that is the actual substrate.</text>
</comment>
<feature type="binding site" evidence="12">
    <location>
        <position position="287"/>
    </location>
    <ligand>
        <name>K(+)</name>
        <dbReference type="ChEBI" id="CHEBI:29103"/>
    </ligand>
</feature>
<dbReference type="InterPro" id="IPR011877">
    <property type="entry name" value="Ribokinase"/>
</dbReference>
<proteinExistence type="inferred from homology"/>
<evidence type="ECO:0000313" key="15">
    <source>
        <dbReference type="Proteomes" id="UP000620139"/>
    </source>
</evidence>
<dbReference type="SUPFAM" id="SSF53613">
    <property type="entry name" value="Ribokinase-like"/>
    <property type="match status" value="1"/>
</dbReference>
<evidence type="ECO:0000256" key="12">
    <source>
        <dbReference type="HAMAP-Rule" id="MF_01987"/>
    </source>
</evidence>
<comment type="catalytic activity">
    <reaction evidence="12">
        <text>D-ribose + ATP = D-ribose 5-phosphate + ADP + H(+)</text>
        <dbReference type="Rhea" id="RHEA:13697"/>
        <dbReference type="ChEBI" id="CHEBI:15378"/>
        <dbReference type="ChEBI" id="CHEBI:30616"/>
        <dbReference type="ChEBI" id="CHEBI:47013"/>
        <dbReference type="ChEBI" id="CHEBI:78346"/>
        <dbReference type="ChEBI" id="CHEBI:456216"/>
        <dbReference type="EC" id="2.7.1.15"/>
    </reaction>
</comment>
<comment type="subunit">
    <text evidence="12">Homodimer.</text>
</comment>
<dbReference type="Proteomes" id="UP000620139">
    <property type="component" value="Unassembled WGS sequence"/>
</dbReference>
<feature type="binding site" evidence="12">
    <location>
        <position position="187"/>
    </location>
    <ligand>
        <name>ATP</name>
        <dbReference type="ChEBI" id="CHEBI:30616"/>
    </ligand>
</feature>
<feature type="active site" description="Proton acceptor" evidence="12">
    <location>
        <position position="254"/>
    </location>
</feature>
<sequence>MAGMNASVLVLGSVNRDLIAHAPRLPLPGETLRGHHFVSSLGGKGANQAVAAARLGAQVRLIARVGRLDGGEELLAALRREGVDVTRCQQPDAESPGVALIVVGADSGENQIVTVAGSNATLRAESLDSLPLSGVQWLVAQQELPIEALDAAFRHARAAGGRVLLNAAPFREEARRLLPLVDVLVVNEGEAAALLGAPVSAPVVADAAERLLALGPRAVLISLGSAGVQWQDGKQRLHRPARQVRAVDTVGAGDTLVGALVTALGEGHAIDAALDFAQAAAAWAVSRPGVQAAMPRRAELDAWRGAEA</sequence>
<feature type="binding site" evidence="12">
    <location>
        <position position="254"/>
    </location>
    <ligand>
        <name>substrate</name>
    </ligand>
</feature>
<comment type="pathway">
    <text evidence="12">Carbohydrate metabolism; D-ribose degradation; D-ribose 5-phosphate from beta-D-ribopyranose: step 2/2.</text>
</comment>
<dbReference type="AlphaFoldDB" id="A0A931IYH1"/>
<feature type="binding site" evidence="12">
    <location>
        <position position="248"/>
    </location>
    <ligand>
        <name>K(+)</name>
        <dbReference type="ChEBI" id="CHEBI:29103"/>
    </ligand>
</feature>
<feature type="binding site" evidence="12">
    <location>
        <begin position="15"/>
        <end position="17"/>
    </location>
    <ligand>
        <name>substrate</name>
    </ligand>
</feature>
<comment type="similarity">
    <text evidence="1">Belongs to the carbohydrate kinase pfkB family.</text>
</comment>
<keyword evidence="4 12" id="KW-0808">Transferase</keyword>
<dbReference type="InterPro" id="IPR002139">
    <property type="entry name" value="Ribo/fructo_kinase"/>
</dbReference>
<evidence type="ECO:0000256" key="3">
    <source>
        <dbReference type="ARBA" id="ARBA00016943"/>
    </source>
</evidence>
<feature type="binding site" evidence="12">
    <location>
        <position position="143"/>
    </location>
    <ligand>
        <name>substrate</name>
    </ligand>
</feature>
<feature type="binding site" evidence="12">
    <location>
        <position position="289"/>
    </location>
    <ligand>
        <name>K(+)</name>
        <dbReference type="ChEBI" id="CHEBI:29103"/>
    </ligand>
</feature>